<keyword evidence="4" id="KW-1185">Reference proteome</keyword>
<dbReference type="Proteomes" id="UP001159405">
    <property type="component" value="Unassembled WGS sequence"/>
</dbReference>
<feature type="region of interest" description="Disordered" evidence="1">
    <location>
        <begin position="696"/>
        <end position="791"/>
    </location>
</feature>
<gene>
    <name evidence="3" type="ORF">PLOB_00025273</name>
</gene>
<dbReference type="InterPro" id="IPR029064">
    <property type="entry name" value="Ribosomal_eL30-like_sf"/>
</dbReference>
<feature type="compositionally biased region" description="Polar residues" evidence="1">
    <location>
        <begin position="452"/>
        <end position="471"/>
    </location>
</feature>
<feature type="region of interest" description="Disordered" evidence="1">
    <location>
        <begin position="86"/>
        <end position="177"/>
    </location>
</feature>
<feature type="compositionally biased region" description="Polar residues" evidence="1">
    <location>
        <begin position="645"/>
        <end position="659"/>
    </location>
</feature>
<evidence type="ECO:0000259" key="2">
    <source>
        <dbReference type="Pfam" id="PF01248"/>
    </source>
</evidence>
<feature type="compositionally biased region" description="Polar residues" evidence="1">
    <location>
        <begin position="118"/>
        <end position="136"/>
    </location>
</feature>
<feature type="compositionally biased region" description="Acidic residues" evidence="1">
    <location>
        <begin position="999"/>
        <end position="1009"/>
    </location>
</feature>
<feature type="region of interest" description="Disordered" evidence="1">
    <location>
        <begin position="979"/>
        <end position="1032"/>
    </location>
</feature>
<protein>
    <recommendedName>
        <fullName evidence="2">Ribosomal protein eL8/eL30/eS12/Gadd45 domain-containing protein</fullName>
    </recommendedName>
</protein>
<evidence type="ECO:0000256" key="1">
    <source>
        <dbReference type="SAM" id="MobiDB-lite"/>
    </source>
</evidence>
<feature type="region of interest" description="Disordered" evidence="1">
    <location>
        <begin position="190"/>
        <end position="241"/>
    </location>
</feature>
<feature type="compositionally biased region" description="Basic and acidic residues" evidence="1">
    <location>
        <begin position="158"/>
        <end position="177"/>
    </location>
</feature>
<feature type="compositionally biased region" description="Basic residues" evidence="1">
    <location>
        <begin position="606"/>
        <end position="615"/>
    </location>
</feature>
<dbReference type="EMBL" id="CALNXK010000003">
    <property type="protein sequence ID" value="CAH3034770.1"/>
    <property type="molecule type" value="Genomic_DNA"/>
</dbReference>
<organism evidence="3 4">
    <name type="scientific">Porites lobata</name>
    <dbReference type="NCBI Taxonomy" id="104759"/>
    <lineage>
        <taxon>Eukaryota</taxon>
        <taxon>Metazoa</taxon>
        <taxon>Cnidaria</taxon>
        <taxon>Anthozoa</taxon>
        <taxon>Hexacorallia</taxon>
        <taxon>Scleractinia</taxon>
        <taxon>Fungiina</taxon>
        <taxon>Poritidae</taxon>
        <taxon>Porites</taxon>
    </lineage>
</organism>
<feature type="region of interest" description="Disordered" evidence="1">
    <location>
        <begin position="299"/>
        <end position="376"/>
    </location>
</feature>
<dbReference type="PANTHER" id="PTHR13284">
    <property type="entry name" value="GH01354P"/>
    <property type="match status" value="1"/>
</dbReference>
<evidence type="ECO:0000313" key="4">
    <source>
        <dbReference type="Proteomes" id="UP001159405"/>
    </source>
</evidence>
<feature type="compositionally biased region" description="Low complexity" evidence="1">
    <location>
        <begin position="202"/>
        <end position="213"/>
    </location>
</feature>
<feature type="region of interest" description="Disordered" evidence="1">
    <location>
        <begin position="574"/>
        <end position="660"/>
    </location>
</feature>
<feature type="compositionally biased region" description="Polar residues" evidence="1">
    <location>
        <begin position="191"/>
        <end position="200"/>
    </location>
</feature>
<feature type="compositionally biased region" description="Basic residues" evidence="1">
    <location>
        <begin position="138"/>
        <end position="148"/>
    </location>
</feature>
<sequence length="1032" mass="113802">VSSSSKLSATVPAFIPGGTYTGVTSGGLSSELVIKSTLSPFVPEFRPLGSFAPLLSAPYQPTCSLLQHNSKQAYLKHQKVDLKENVSRGAHQTSFQATANKSTTKVKKPDGAEKIRESQNVSGSNSSEHLTENCANVSKKKRQKKRKQSNSLIDYQGNEEKTEGTTEKALYQEKDVSPQKVIDDMVCSKENGVTTSQPNCKSLPSSSKSTSSSEVNTKDEKANISSTNHDSHNNKTQYPAPHLTVSYSDKVKSSSLNINSSASKHALGDKSFVKNFTVENSNKIVDAVDLGHSSKINVDKDKRTSNLGSKKRMASNSGHLSNAPIKPLDSTSGGDGEHYQQKYCNSSNSETSNLKQIPRTGKFMGRNNSFKKNACDDDDNWRIKKEFLPVADSSTSQKIDSVKKVNTENPNVQSCKKITSHQKGEKRVMDSKKYNSDDSRKKSTDVMDKIPKTSSNQRTSSDNNGSSLTEQSAKRPVTQLDSEVAIISSHEPKINQLPAASVNTASSNIGAMKGEFPDLMESTKIKRVPITDGLTVGFKETVTPSKPPATLSYSAVLRSIPKPKSVMVPTAWENEKPTTQGGLLKVPSHSGADQPEGEPGQENSPTKKKKKKKKKTAESGGQSQDGGSAKRTQKPIQFDLGVMLQNISKNSPEKTQQSGKKLVVATGVLPTQLSAAAASYEEKPVVISPLRKSENKIPHNKLDSTAPVIKRGKERETPARKKPSALKKIILKEREEKKKARETTESGDVETSNDSTNRACESEGENIAHQEVQDQSEAETAEEVEPSSPTRQEIAAEIHSRRFREYCWQVPDKEVDAVASELLRELVRFQDRQFHKDPIKAKAKRRFVLGLREVHKHLKLRKVKCVIISSNVERIKSAGGLDDTVGSIIRLCEENHIPVVFALKRQLLGRVLLKKVPVSIVGIFNYDGAQEHFKTLMDLTQKTKQAYDEKWQEAKEKLELQQQKTLVLSGAKVQEADDISQTVDKDLGKENDQVHDTESSDNEERDSDEENSHVHSEEENIIVENDLEIQEL</sequence>
<feature type="compositionally biased region" description="Basic and acidic residues" evidence="1">
    <location>
        <begin position="422"/>
        <end position="451"/>
    </location>
</feature>
<feature type="region of interest" description="Disordered" evidence="1">
    <location>
        <begin position="406"/>
        <end position="477"/>
    </location>
</feature>
<evidence type="ECO:0000313" key="3">
    <source>
        <dbReference type="EMBL" id="CAH3034770.1"/>
    </source>
</evidence>
<proteinExistence type="predicted"/>
<reference evidence="3 4" key="1">
    <citation type="submission" date="2022-05" db="EMBL/GenBank/DDBJ databases">
        <authorList>
            <consortium name="Genoscope - CEA"/>
            <person name="William W."/>
        </authorList>
    </citation>
    <scope>NUCLEOTIDE SEQUENCE [LARGE SCALE GENOMIC DNA]</scope>
</reference>
<feature type="compositionally biased region" description="Polar residues" evidence="1">
    <location>
        <begin position="90"/>
        <end position="103"/>
    </location>
</feature>
<dbReference type="Gene3D" id="3.30.1330.30">
    <property type="match status" value="1"/>
</dbReference>
<feature type="compositionally biased region" description="Basic and acidic residues" evidence="1">
    <location>
        <begin position="107"/>
        <end position="117"/>
    </location>
</feature>
<feature type="compositionally biased region" description="Polar residues" evidence="1">
    <location>
        <begin position="407"/>
        <end position="417"/>
    </location>
</feature>
<dbReference type="InterPro" id="IPR040051">
    <property type="entry name" value="SECISBP2"/>
</dbReference>
<dbReference type="PANTHER" id="PTHR13284:SF4">
    <property type="entry name" value="C2H2-TYPE DOMAIN-CONTAINING PROTEIN"/>
    <property type="match status" value="1"/>
</dbReference>
<feature type="compositionally biased region" description="Polar residues" evidence="1">
    <location>
        <begin position="749"/>
        <end position="759"/>
    </location>
</feature>
<feature type="compositionally biased region" description="Basic and acidic residues" evidence="1">
    <location>
        <begin position="730"/>
        <end position="744"/>
    </location>
</feature>
<dbReference type="Pfam" id="PF01248">
    <property type="entry name" value="Ribosomal_L7Ae"/>
    <property type="match status" value="1"/>
</dbReference>
<comment type="caution">
    <text evidence="3">The sequence shown here is derived from an EMBL/GenBank/DDBJ whole genome shotgun (WGS) entry which is preliminary data.</text>
</comment>
<dbReference type="InterPro" id="IPR004038">
    <property type="entry name" value="Ribosomal_eL8/eL30/eS12/Gad45"/>
</dbReference>
<feature type="non-terminal residue" evidence="3">
    <location>
        <position position="1"/>
    </location>
</feature>
<accession>A0ABN8MWP7</accession>
<feature type="compositionally biased region" description="Basic and acidic residues" evidence="1">
    <location>
        <begin position="983"/>
        <end position="998"/>
    </location>
</feature>
<feature type="compositionally biased region" description="Acidic residues" evidence="1">
    <location>
        <begin position="774"/>
        <end position="785"/>
    </location>
</feature>
<feature type="compositionally biased region" description="Polar residues" evidence="1">
    <location>
        <begin position="342"/>
        <end position="355"/>
    </location>
</feature>
<dbReference type="SUPFAM" id="SSF55315">
    <property type="entry name" value="L30e-like"/>
    <property type="match status" value="1"/>
</dbReference>
<name>A0ABN8MWP7_9CNID</name>
<feature type="domain" description="Ribosomal protein eL8/eL30/eS12/Gadd45" evidence="2">
    <location>
        <begin position="839"/>
        <end position="930"/>
    </location>
</feature>
<feature type="compositionally biased region" description="Acidic residues" evidence="1">
    <location>
        <begin position="1019"/>
        <end position="1032"/>
    </location>
</feature>